<comment type="caution">
    <text evidence="2">The sequence shown here is derived from an EMBL/GenBank/DDBJ whole genome shotgun (WGS) entry which is preliminary data.</text>
</comment>
<accession>A0A135I6Y3</accession>
<feature type="domain" description="Thoeris protein ThsB TIR-like" evidence="1">
    <location>
        <begin position="6"/>
        <end position="119"/>
    </location>
</feature>
<sequence length="235" mass="26887">MGRKIFVSYKYADSKVQALTDSIFDNTTVRSYVDKLQEFLDAEDHINKGEADGEDLSDFKDSTIASKLRDKIFDSSITIVMVSPGMKSTSIFDSESDQWIPWEVSYSLKELTRNNVTSRANAVLAVILPDTLGQYDYFIEDNTCNACKCVTLKTNFLFEIMKRNMFNIKEPSFNDCSQHSPNSIYNGEASYIKSVKWCNFIGNINYYLDVAIEIRDNIDSYNITKNIPEHEWTGV</sequence>
<proteinExistence type="predicted"/>
<evidence type="ECO:0000259" key="1">
    <source>
        <dbReference type="Pfam" id="PF08937"/>
    </source>
</evidence>
<protein>
    <recommendedName>
        <fullName evidence="1">Thoeris protein ThsB TIR-like domain-containing protein</fullName>
    </recommendedName>
</protein>
<evidence type="ECO:0000313" key="2">
    <source>
        <dbReference type="EMBL" id="KXF81205.1"/>
    </source>
</evidence>
<name>A0A135I6Y3_9GAMM</name>
<evidence type="ECO:0000313" key="3">
    <source>
        <dbReference type="Proteomes" id="UP000070529"/>
    </source>
</evidence>
<gene>
    <name evidence="2" type="ORF">ATN88_00075</name>
</gene>
<dbReference type="RefSeq" id="WP_067415636.1">
    <property type="nucleotide sequence ID" value="NZ_LNTY01000034.1"/>
</dbReference>
<dbReference type="AlphaFoldDB" id="A0A135I6Y3"/>
<dbReference type="InterPro" id="IPR015032">
    <property type="entry name" value="ThsB__TIR-like_domain"/>
</dbReference>
<reference evidence="2 3" key="1">
    <citation type="submission" date="2015-11" db="EMBL/GenBank/DDBJ databases">
        <title>Genomic Taxonomy of the Vibrionaceae.</title>
        <authorList>
            <person name="Gomez-Gil B."/>
            <person name="Enciso-Ibarra J."/>
        </authorList>
    </citation>
    <scope>NUCLEOTIDE SEQUENCE [LARGE SCALE GENOMIC DNA]</scope>
    <source>
        <strain evidence="2 3">CAIM 912</strain>
    </source>
</reference>
<organism evidence="2 3">
    <name type="scientific">Enterovibrio coralii</name>
    <dbReference type="NCBI Taxonomy" id="294935"/>
    <lineage>
        <taxon>Bacteria</taxon>
        <taxon>Pseudomonadati</taxon>
        <taxon>Pseudomonadota</taxon>
        <taxon>Gammaproteobacteria</taxon>
        <taxon>Vibrionales</taxon>
        <taxon>Vibrionaceae</taxon>
        <taxon>Enterovibrio</taxon>
    </lineage>
</organism>
<dbReference type="OrthoDB" id="9798540at2"/>
<dbReference type="Pfam" id="PF08937">
    <property type="entry name" value="ThsB_TIR"/>
    <property type="match status" value="1"/>
</dbReference>
<keyword evidence="3" id="KW-1185">Reference proteome</keyword>
<dbReference type="EMBL" id="LNTY01000034">
    <property type="protein sequence ID" value="KXF81205.1"/>
    <property type="molecule type" value="Genomic_DNA"/>
</dbReference>
<dbReference type="Proteomes" id="UP000070529">
    <property type="component" value="Unassembled WGS sequence"/>
</dbReference>